<dbReference type="SUPFAM" id="SSF48452">
    <property type="entry name" value="TPR-like"/>
    <property type="match status" value="1"/>
</dbReference>
<proteinExistence type="inferred from homology"/>
<dbReference type="OrthoDB" id="9794888at2"/>
<gene>
    <name evidence="7" type="ORF">ECE50_010680</name>
</gene>
<evidence type="ECO:0000256" key="3">
    <source>
        <dbReference type="ARBA" id="ARBA00022729"/>
    </source>
</evidence>
<accession>A0A3S1D1S7</accession>
<protein>
    <submittedName>
        <fullName evidence="7">RagB/SusD family nutrient uptake outer membrane protein</fullName>
    </submittedName>
</protein>
<comment type="similarity">
    <text evidence="2">Belongs to the SusD family.</text>
</comment>
<dbReference type="Pfam" id="PF07980">
    <property type="entry name" value="SusD_RagB"/>
    <property type="match status" value="1"/>
</dbReference>
<dbReference type="AlphaFoldDB" id="A0A3S1D1S7"/>
<name>A0A3S1D1S7_9BACT</name>
<evidence type="ECO:0000256" key="5">
    <source>
        <dbReference type="ARBA" id="ARBA00023237"/>
    </source>
</evidence>
<dbReference type="Gene3D" id="1.25.40.390">
    <property type="match status" value="1"/>
</dbReference>
<dbReference type="InterPro" id="IPR011990">
    <property type="entry name" value="TPR-like_helical_dom_sf"/>
</dbReference>
<keyword evidence="8" id="KW-1185">Reference proteome</keyword>
<feature type="domain" description="RagB/SusD" evidence="6">
    <location>
        <begin position="319"/>
        <end position="408"/>
    </location>
</feature>
<dbReference type="Proteomes" id="UP000281028">
    <property type="component" value="Unassembled WGS sequence"/>
</dbReference>
<keyword evidence="5" id="KW-0998">Cell outer membrane</keyword>
<comment type="subcellular location">
    <subcellularLocation>
        <location evidence="1">Cell outer membrane</location>
    </subcellularLocation>
</comment>
<evidence type="ECO:0000313" key="7">
    <source>
        <dbReference type="EMBL" id="NSL87297.1"/>
    </source>
</evidence>
<evidence type="ECO:0000259" key="6">
    <source>
        <dbReference type="Pfam" id="PF07980"/>
    </source>
</evidence>
<evidence type="ECO:0000256" key="2">
    <source>
        <dbReference type="ARBA" id="ARBA00006275"/>
    </source>
</evidence>
<dbReference type="GO" id="GO:0009279">
    <property type="term" value="C:cell outer membrane"/>
    <property type="evidence" value="ECO:0007669"/>
    <property type="project" value="UniProtKB-SubCell"/>
</dbReference>
<dbReference type="CDD" id="cd08977">
    <property type="entry name" value="SusD"/>
    <property type="match status" value="1"/>
</dbReference>
<evidence type="ECO:0000313" key="8">
    <source>
        <dbReference type="Proteomes" id="UP000281028"/>
    </source>
</evidence>
<organism evidence="7 8">
    <name type="scientific">Chitinophaga solisilvae</name>
    <dbReference type="NCBI Taxonomy" id="1233460"/>
    <lineage>
        <taxon>Bacteria</taxon>
        <taxon>Pseudomonadati</taxon>
        <taxon>Bacteroidota</taxon>
        <taxon>Chitinophagia</taxon>
        <taxon>Chitinophagales</taxon>
        <taxon>Chitinophagaceae</taxon>
        <taxon>Chitinophaga</taxon>
    </lineage>
</organism>
<dbReference type="EMBL" id="RIAR02000001">
    <property type="protein sequence ID" value="NSL87297.1"/>
    <property type="molecule type" value="Genomic_DNA"/>
</dbReference>
<keyword evidence="3" id="KW-0732">Signal</keyword>
<sequence length="436" mass="48638">MKTLFYLNLLLLMLSLAVGLNSCQRNFGDLNNPTVEKYLENASQQQLNNLVNGTASGARNSIDLYLDVTGVIGREIYRFADPRYTTELLGADDNELLNSNFYITLNWAARYRVVKNTNVLIAAATRSTLISDAQRKGYLGFAKTFQAHELLLNLNLTYKNGIRADVSDPDKPGPVLDYAKSLAAIAALLDQGKTDLEGAVLAFPLSPGFNGFQDAAGLIQFNRALAARVAVYREDWPSAKAALEASFLDLEGDLYRGISHVYGTGTGDQLNGAFTPPQQNGDVRLAHPSYATGIEAGDDRITKTNIRNIAASLNGLSGNRDVWVYTSGTAPVYLVRNEELILLYAEVNIRTQHFTEAVRALDRIRTAHRLRPYSGLEEEEPLIDELLQQRRYSLFFEGHRWIDVRRYRRLQQLPLDRPADNVWEQLPLPVSETVAL</sequence>
<dbReference type="InterPro" id="IPR012944">
    <property type="entry name" value="SusD_RagB_dom"/>
</dbReference>
<evidence type="ECO:0000256" key="4">
    <source>
        <dbReference type="ARBA" id="ARBA00023136"/>
    </source>
</evidence>
<evidence type="ECO:0000256" key="1">
    <source>
        <dbReference type="ARBA" id="ARBA00004442"/>
    </source>
</evidence>
<comment type="caution">
    <text evidence="7">The sequence shown here is derived from an EMBL/GenBank/DDBJ whole genome shotgun (WGS) entry which is preliminary data.</text>
</comment>
<reference evidence="7" key="1">
    <citation type="submission" date="2020-05" db="EMBL/GenBank/DDBJ databases">
        <title>Chitinophaga laudate sp. nov., isolated from a tropical peat swamp.</title>
        <authorList>
            <person name="Goh C.B.S."/>
            <person name="Lee M.S."/>
            <person name="Parimannan S."/>
            <person name="Pasbakhsh P."/>
            <person name="Yule C.M."/>
            <person name="Rajandas H."/>
            <person name="Loke S."/>
            <person name="Croft L."/>
            <person name="Tan J.B.L."/>
        </authorList>
    </citation>
    <scope>NUCLEOTIDE SEQUENCE</scope>
    <source>
        <strain evidence="7">Mgbs1</strain>
    </source>
</reference>
<keyword evidence="4" id="KW-0472">Membrane</keyword>